<evidence type="ECO:0000256" key="1">
    <source>
        <dbReference type="ARBA" id="ARBA00004141"/>
    </source>
</evidence>
<dbReference type="VEuPathDB" id="FungiDB:PDIP_04990"/>
<dbReference type="RefSeq" id="XP_014538674.2">
    <property type="nucleotide sequence ID" value="XM_014683188.2"/>
</dbReference>
<evidence type="ECO:0000256" key="7">
    <source>
        <dbReference type="SAM" id="Phobius"/>
    </source>
</evidence>
<accession>A0A7T7BJL5</accession>
<proteinExistence type="predicted"/>
<dbReference type="Pfam" id="PF01794">
    <property type="entry name" value="Ferric_reduct"/>
    <property type="match status" value="1"/>
</dbReference>
<evidence type="ECO:0000256" key="5">
    <source>
        <dbReference type="ARBA" id="ARBA00023065"/>
    </source>
</evidence>
<keyword evidence="2" id="KW-0813">Transport</keyword>
<dbReference type="KEGG" id="pdp:PDIP_04990"/>
<dbReference type="CDD" id="cd06186">
    <property type="entry name" value="NOX_Duox_like_FAD_NADP"/>
    <property type="match status" value="1"/>
</dbReference>
<keyword evidence="6 7" id="KW-0472">Membrane</keyword>
<evidence type="ECO:0000256" key="6">
    <source>
        <dbReference type="ARBA" id="ARBA00023136"/>
    </source>
</evidence>
<dbReference type="Pfam" id="PF08022">
    <property type="entry name" value="FAD_binding_8"/>
    <property type="match status" value="1"/>
</dbReference>
<dbReference type="PANTHER" id="PTHR32361:SF26">
    <property type="entry name" value="FAD-BINDING 8 DOMAIN-CONTAINING PROTEIN-RELATED"/>
    <property type="match status" value="1"/>
</dbReference>
<evidence type="ECO:0000313" key="9">
    <source>
        <dbReference type="EMBL" id="QQK42202.1"/>
    </source>
</evidence>
<sequence length="317" mass="35446">MAFPLSAAHLSFLAGLLGISWRSCRKIHRATGWMAVVLLSFHITAELQGQKFSFSLSETRNLLTVIGASALGILALFSIPYFRLWSYEIFLRSHRIFAGVFVMVPCSISRAATARQGLQVEPGQYINLWMPSVSLWSWTQTHPFTVISWSRGRQGTLKLLVQPRKGFSADLVRHGALPTDSLISFLALFTGPHGITEDVDPYETTLIIATGFGIVTSIPYLKKMIHGYNTCTSHTRRLHLVWQVDSMEIVTAAEEHLDDILQDDIIDKGYIPIISIYMEYGLANSKTAIGKHESIERLPNIPDEPCRTLIMGEQVSI</sequence>
<organism evidence="9 10">
    <name type="scientific">Penicillium digitatum</name>
    <name type="common">Green mold</name>
    <dbReference type="NCBI Taxonomy" id="36651"/>
    <lineage>
        <taxon>Eukaryota</taxon>
        <taxon>Fungi</taxon>
        <taxon>Dikarya</taxon>
        <taxon>Ascomycota</taxon>
        <taxon>Pezizomycotina</taxon>
        <taxon>Eurotiomycetes</taxon>
        <taxon>Eurotiomycetidae</taxon>
        <taxon>Eurotiales</taxon>
        <taxon>Aspergillaceae</taxon>
        <taxon>Penicillium</taxon>
    </lineage>
</organism>
<name>A0A7T7BJL5_PENDI</name>
<dbReference type="GO" id="GO:0015677">
    <property type="term" value="P:copper ion import"/>
    <property type="evidence" value="ECO:0007669"/>
    <property type="project" value="TreeGrafter"/>
</dbReference>
<feature type="transmembrane region" description="Helical" evidence="7">
    <location>
        <begin position="61"/>
        <end position="82"/>
    </location>
</feature>
<dbReference type="GO" id="GO:0006879">
    <property type="term" value="P:intracellular iron ion homeostasis"/>
    <property type="evidence" value="ECO:0007669"/>
    <property type="project" value="TreeGrafter"/>
</dbReference>
<dbReference type="PROSITE" id="PS51384">
    <property type="entry name" value="FAD_FR"/>
    <property type="match status" value="1"/>
</dbReference>
<dbReference type="GO" id="GO:0005886">
    <property type="term" value="C:plasma membrane"/>
    <property type="evidence" value="ECO:0007669"/>
    <property type="project" value="TreeGrafter"/>
</dbReference>
<reference evidence="9 10" key="1">
    <citation type="submission" date="2020-08" db="EMBL/GenBank/DDBJ databases">
        <title>The completed genome sequence of the pathogenic ascomycete fungus Penicillium digitatum.</title>
        <authorList>
            <person name="Wang M."/>
        </authorList>
    </citation>
    <scope>NUCLEOTIDE SEQUENCE [LARGE SCALE GENOMIC DNA]</scope>
    <source>
        <strain evidence="9 10">PdW03</strain>
    </source>
</reference>
<evidence type="ECO:0000313" key="10">
    <source>
        <dbReference type="Proteomes" id="UP000595662"/>
    </source>
</evidence>
<dbReference type="InterPro" id="IPR051410">
    <property type="entry name" value="Ferric/Cupric_Reductase"/>
</dbReference>
<dbReference type="AlphaFoldDB" id="A0A7T7BJL5"/>
<keyword evidence="4 7" id="KW-1133">Transmembrane helix</keyword>
<dbReference type="EMBL" id="CP060774">
    <property type="protein sequence ID" value="QQK42202.1"/>
    <property type="molecule type" value="Genomic_DNA"/>
</dbReference>
<evidence type="ECO:0000256" key="4">
    <source>
        <dbReference type="ARBA" id="ARBA00022989"/>
    </source>
</evidence>
<dbReference type="InterPro" id="IPR017927">
    <property type="entry name" value="FAD-bd_FR_type"/>
</dbReference>
<dbReference type="VEuPathDB" id="FungiDB:PDIP_05000"/>
<keyword evidence="5" id="KW-0406">Ion transport</keyword>
<keyword evidence="3 7" id="KW-0812">Transmembrane</keyword>
<feature type="domain" description="FAD-binding FR-type" evidence="8">
    <location>
        <begin position="49"/>
        <end position="199"/>
    </location>
</feature>
<evidence type="ECO:0000256" key="3">
    <source>
        <dbReference type="ARBA" id="ARBA00022692"/>
    </source>
</evidence>
<dbReference type="InterPro" id="IPR013112">
    <property type="entry name" value="FAD-bd_8"/>
</dbReference>
<dbReference type="InterPro" id="IPR013130">
    <property type="entry name" value="Fe3_Rdtase_TM_dom"/>
</dbReference>
<dbReference type="GeneID" id="26228822"/>
<comment type="subcellular location">
    <subcellularLocation>
        <location evidence="1">Membrane</location>
        <topology evidence="1">Multi-pass membrane protein</topology>
    </subcellularLocation>
</comment>
<protein>
    <submittedName>
        <fullName evidence="9">Ferric reductase transmembrane component</fullName>
    </submittedName>
</protein>
<dbReference type="GO" id="GO:0000293">
    <property type="term" value="F:ferric-chelate reductase activity"/>
    <property type="evidence" value="ECO:0007669"/>
    <property type="project" value="TreeGrafter"/>
</dbReference>
<evidence type="ECO:0000256" key="2">
    <source>
        <dbReference type="ARBA" id="ARBA00022448"/>
    </source>
</evidence>
<dbReference type="GO" id="GO:0006826">
    <property type="term" value="P:iron ion transport"/>
    <property type="evidence" value="ECO:0007669"/>
    <property type="project" value="TreeGrafter"/>
</dbReference>
<dbReference type="InterPro" id="IPR039261">
    <property type="entry name" value="FNR_nucleotide-bd"/>
</dbReference>
<gene>
    <name evidence="9" type="ORF">Pdw03_5056</name>
</gene>
<evidence type="ECO:0000259" key="8">
    <source>
        <dbReference type="PROSITE" id="PS51384"/>
    </source>
</evidence>
<dbReference type="Proteomes" id="UP000595662">
    <property type="component" value="Chromosome 1"/>
</dbReference>
<dbReference type="PANTHER" id="PTHR32361">
    <property type="entry name" value="FERRIC/CUPRIC REDUCTASE TRANSMEMBRANE COMPONENT"/>
    <property type="match status" value="1"/>
</dbReference>
<dbReference type="Gene3D" id="3.40.50.80">
    <property type="entry name" value="Nucleotide-binding domain of ferredoxin-NADP reductase (FNR) module"/>
    <property type="match status" value="1"/>
</dbReference>